<feature type="repeat" description="TPR" evidence="3">
    <location>
        <begin position="8"/>
        <end position="41"/>
    </location>
</feature>
<evidence type="ECO:0000256" key="2">
    <source>
        <dbReference type="ARBA" id="ARBA00022803"/>
    </source>
</evidence>
<evidence type="ECO:0000313" key="4">
    <source>
        <dbReference type="EMBL" id="QBP18269.1"/>
    </source>
</evidence>
<sequence length="67" mass="7577">MSLDPKYAVGYCNRGGVKYNMKKYQDAIADFKTAIKLNSGFEKAYFFLGAAYMRANKTRTLLTPLPN</sequence>
<dbReference type="AlphaFoldDB" id="A0A4V1ALP0"/>
<dbReference type="GO" id="GO:0072380">
    <property type="term" value="C:TRC complex"/>
    <property type="evidence" value="ECO:0007669"/>
    <property type="project" value="TreeGrafter"/>
</dbReference>
<dbReference type="PANTHER" id="PTHR45831:SF2">
    <property type="entry name" value="LD24721P"/>
    <property type="match status" value="1"/>
</dbReference>
<dbReference type="PROSITE" id="PS50005">
    <property type="entry name" value="TPR"/>
    <property type="match status" value="1"/>
</dbReference>
<dbReference type="InterPro" id="IPR011990">
    <property type="entry name" value="TPR-like_helical_dom_sf"/>
</dbReference>
<organism evidence="4 5">
    <name type="scientific">Acetilactobacillus jinshanensis</name>
    <dbReference type="NCBI Taxonomy" id="1720083"/>
    <lineage>
        <taxon>Bacteria</taxon>
        <taxon>Bacillati</taxon>
        <taxon>Bacillota</taxon>
        <taxon>Bacilli</taxon>
        <taxon>Lactobacillales</taxon>
        <taxon>Lactobacillaceae</taxon>
        <taxon>Acetilactobacillus</taxon>
    </lineage>
</organism>
<dbReference type="PANTHER" id="PTHR45831">
    <property type="entry name" value="LD24721P"/>
    <property type="match status" value="1"/>
</dbReference>
<evidence type="ECO:0000313" key="5">
    <source>
        <dbReference type="Proteomes" id="UP000294321"/>
    </source>
</evidence>
<name>A0A4V1ALP0_9LACO</name>
<dbReference type="SMART" id="SM00028">
    <property type="entry name" value="TPR"/>
    <property type="match status" value="1"/>
</dbReference>
<dbReference type="OrthoDB" id="9814069at2"/>
<dbReference type="KEGG" id="lji:ELX58_03765"/>
<keyword evidence="2 3" id="KW-0802">TPR repeat</keyword>
<dbReference type="GO" id="GO:0016020">
    <property type="term" value="C:membrane"/>
    <property type="evidence" value="ECO:0007669"/>
    <property type="project" value="TreeGrafter"/>
</dbReference>
<keyword evidence="5" id="KW-1185">Reference proteome</keyword>
<gene>
    <name evidence="4" type="ORF">ELX58_03765</name>
</gene>
<dbReference type="InterPro" id="IPR047150">
    <property type="entry name" value="SGT"/>
</dbReference>
<dbReference type="GO" id="GO:0006620">
    <property type="term" value="P:post-translational protein targeting to endoplasmic reticulum membrane"/>
    <property type="evidence" value="ECO:0007669"/>
    <property type="project" value="TreeGrafter"/>
</dbReference>
<dbReference type="Pfam" id="PF00515">
    <property type="entry name" value="TPR_1"/>
    <property type="match status" value="1"/>
</dbReference>
<keyword evidence="1" id="KW-0677">Repeat</keyword>
<dbReference type="SUPFAM" id="SSF48452">
    <property type="entry name" value="TPR-like"/>
    <property type="match status" value="1"/>
</dbReference>
<dbReference type="EMBL" id="CP034726">
    <property type="protein sequence ID" value="QBP18269.1"/>
    <property type="molecule type" value="Genomic_DNA"/>
</dbReference>
<accession>A0A4V1ALP0</accession>
<protein>
    <submittedName>
        <fullName evidence="4">Tetratricopeptide repeat protein</fullName>
    </submittedName>
</protein>
<dbReference type="GO" id="GO:0060090">
    <property type="term" value="F:molecular adaptor activity"/>
    <property type="evidence" value="ECO:0007669"/>
    <property type="project" value="TreeGrafter"/>
</dbReference>
<reference evidence="5" key="1">
    <citation type="submission" date="2018-12" db="EMBL/GenBank/DDBJ databases">
        <title>A new species of lactobacillus.</title>
        <authorList>
            <person name="Jian Y."/>
            <person name="Xin L."/>
            <person name="Hong Z.J."/>
            <person name="Ming L.Z."/>
            <person name="Hong X.Z."/>
        </authorList>
    </citation>
    <scope>NUCLEOTIDE SEQUENCE [LARGE SCALE GENOMIC DNA]</scope>
    <source>
        <strain evidence="5">HSLZ-75</strain>
    </source>
</reference>
<proteinExistence type="predicted"/>
<dbReference type="Proteomes" id="UP000294321">
    <property type="component" value="Chromosome"/>
</dbReference>
<dbReference type="Gene3D" id="1.25.40.10">
    <property type="entry name" value="Tetratricopeptide repeat domain"/>
    <property type="match status" value="1"/>
</dbReference>
<evidence type="ECO:0000256" key="1">
    <source>
        <dbReference type="ARBA" id="ARBA00022737"/>
    </source>
</evidence>
<dbReference type="InterPro" id="IPR019734">
    <property type="entry name" value="TPR_rpt"/>
</dbReference>
<evidence type="ECO:0000256" key="3">
    <source>
        <dbReference type="PROSITE-ProRule" id="PRU00339"/>
    </source>
</evidence>